<feature type="non-terminal residue" evidence="22">
    <location>
        <position position="1"/>
    </location>
</feature>
<dbReference type="Proteomes" id="UP000324897">
    <property type="component" value="Chromosome 3"/>
</dbReference>
<dbReference type="SUPFAM" id="SSF49899">
    <property type="entry name" value="Concanavalin A-like lectins/glucanases"/>
    <property type="match status" value="1"/>
</dbReference>
<dbReference type="PANTHER" id="PTHR27007">
    <property type="match status" value="1"/>
</dbReference>
<feature type="domain" description="Protein kinase" evidence="21">
    <location>
        <begin position="398"/>
        <end position="728"/>
    </location>
</feature>
<keyword evidence="14 19" id="KW-1133">Transmembrane helix</keyword>
<sequence>MAGARPPPFVLAFISICYTLVLCIHAVPACASSFAFNFSTISTSPCGTDLVCWGNASFANHMTEVTRNDISTGSGNSLGWVWHPSQVPLWDSATGELASFNFNTTFSFMITPDSSVYNKDGSPNSGDGMAFFLAPYPTNDFISSVDGGGNLGLFNATGYGEVVAVEFDTYQNQWDNTAQHVGIDVDSIKSVAAADTTTSALTGGKNNLTSGMMMTATISYDNRTKLLAVDLDIAGSRYNVSYPVDLRSFLPEKVAVGFSAATGKSSELHRISSWSFDSTLEEKVVPVPAPAPSQKFSPAPSQKISNPSDSSDPPVKQGPSTKLLLKVLLPILAVSVCAAVGVLVWLWQKRRRNAQQHKALNNSDSDEQHRAEEADFDRGVAGPRRYHYRELVAATGNFNDANKLGSGGFGSVYQGSLRCDGGDRQLAVKKFSSEKSSQGRKEFEAEVKIISRLRHRNLVQLLGWGDSAKGLLLVYELVPEGSLDKHIHNNPRLLTWPERYDEHALGSSFQVLLDCVLNFYHFGNSRIKARILHKLNCINLFASITNRYKIIMGIGSALRYLHLEWDQCIVHGDIKPSNIMLDSSYNTKLGDFGLARLVDHGTGLLTTANVAGTAGYIDPDFVNTHRPSTESDVYSFGIVLLEIVSGREPIVQAPPFVLLKWVWSLHSQGAILDAADARLRGQADADERQMERALVVGLWCAHLDPAERPSIAQAIQTLQSEDAKLPVLSPNMYKLAALPSVFSESGVSGSSFSSGVRSSATTGTTHSSESFPN</sequence>
<keyword evidence="5" id="KW-1003">Cell membrane</keyword>
<dbReference type="PROSITE" id="PS00307">
    <property type="entry name" value="LECTIN_LEGUME_BETA"/>
    <property type="match status" value="1"/>
</dbReference>
<dbReference type="GO" id="GO:0005886">
    <property type="term" value="C:plasma membrane"/>
    <property type="evidence" value="ECO:0007669"/>
    <property type="project" value="UniProtKB-SubCell"/>
</dbReference>
<keyword evidence="6" id="KW-0723">Serine/threonine-protein kinase</keyword>
<accession>A0A5J9TD36</accession>
<evidence type="ECO:0000256" key="5">
    <source>
        <dbReference type="ARBA" id="ARBA00022475"/>
    </source>
</evidence>
<dbReference type="GO" id="GO:0006952">
    <property type="term" value="P:defense response"/>
    <property type="evidence" value="ECO:0007669"/>
    <property type="project" value="UniProtKB-ARBA"/>
</dbReference>
<dbReference type="Gene3D" id="2.60.120.200">
    <property type="match status" value="1"/>
</dbReference>
<dbReference type="OrthoDB" id="678914at2759"/>
<keyword evidence="23" id="KW-1185">Reference proteome</keyword>
<evidence type="ECO:0000256" key="18">
    <source>
        <dbReference type="SAM" id="MobiDB-lite"/>
    </source>
</evidence>
<dbReference type="Gene3D" id="1.10.510.10">
    <property type="entry name" value="Transferase(Phosphotransferase) domain 1"/>
    <property type="match status" value="1"/>
</dbReference>
<dbReference type="InterPro" id="IPR001220">
    <property type="entry name" value="Legume_lectin_dom"/>
</dbReference>
<dbReference type="FunFam" id="1.10.510.10:FF:000522">
    <property type="entry name" value="L-type lectin-domain containing receptor kinase IX.1"/>
    <property type="match status" value="1"/>
</dbReference>
<dbReference type="EC" id="2.7.11.1" evidence="4"/>
<evidence type="ECO:0000256" key="7">
    <source>
        <dbReference type="ARBA" id="ARBA00022679"/>
    </source>
</evidence>
<feature type="signal peptide" evidence="20">
    <location>
        <begin position="1"/>
        <end position="23"/>
    </location>
</feature>
<feature type="binding site" evidence="17">
    <location>
        <position position="430"/>
    </location>
    <ligand>
        <name>ATP</name>
        <dbReference type="ChEBI" id="CHEBI:30616"/>
    </ligand>
</feature>
<reference evidence="22 23" key="1">
    <citation type="journal article" date="2019" name="Sci. Rep.">
        <title>A high-quality genome of Eragrostis curvula grass provides insights into Poaceae evolution and supports new strategies to enhance forage quality.</title>
        <authorList>
            <person name="Carballo J."/>
            <person name="Santos B.A.C.M."/>
            <person name="Zappacosta D."/>
            <person name="Garbus I."/>
            <person name="Selva J.P."/>
            <person name="Gallo C.A."/>
            <person name="Diaz A."/>
            <person name="Albertini E."/>
            <person name="Caccamo M."/>
            <person name="Echenique V."/>
        </authorList>
    </citation>
    <scope>NUCLEOTIDE SEQUENCE [LARGE SCALE GENOMIC DNA]</scope>
    <source>
        <strain evidence="23">cv. Victoria</strain>
        <tissue evidence="22">Leaf</tissue>
    </source>
</reference>
<dbReference type="GO" id="GO:0030246">
    <property type="term" value="F:carbohydrate binding"/>
    <property type="evidence" value="ECO:0007669"/>
    <property type="project" value="UniProtKB-KW"/>
</dbReference>
<name>A0A5J9TD36_9POAL</name>
<proteinExistence type="inferred from homology"/>
<gene>
    <name evidence="22" type="ORF">EJB05_42674</name>
</gene>
<evidence type="ECO:0000256" key="15">
    <source>
        <dbReference type="ARBA" id="ARBA00023136"/>
    </source>
</evidence>
<feature type="chain" id="PRO_5023925073" description="non-specific serine/threonine protein kinase" evidence="20">
    <location>
        <begin position="24"/>
        <end position="773"/>
    </location>
</feature>
<dbReference type="AlphaFoldDB" id="A0A5J9TD36"/>
<evidence type="ECO:0000256" key="12">
    <source>
        <dbReference type="ARBA" id="ARBA00022777"/>
    </source>
</evidence>
<dbReference type="InterPro" id="IPR001245">
    <property type="entry name" value="Ser-Thr/Tyr_kinase_cat_dom"/>
</dbReference>
<dbReference type="PROSITE" id="PS00108">
    <property type="entry name" value="PROTEIN_KINASE_ST"/>
    <property type="match status" value="1"/>
</dbReference>
<feature type="region of interest" description="Disordered" evidence="18">
    <location>
        <begin position="288"/>
        <end position="317"/>
    </location>
</feature>
<feature type="region of interest" description="Disordered" evidence="18">
    <location>
        <begin position="745"/>
        <end position="773"/>
    </location>
</feature>
<evidence type="ECO:0000256" key="20">
    <source>
        <dbReference type="SAM" id="SignalP"/>
    </source>
</evidence>
<evidence type="ECO:0000256" key="2">
    <source>
        <dbReference type="ARBA" id="ARBA00008536"/>
    </source>
</evidence>
<keyword evidence="7" id="KW-0808">Transferase</keyword>
<dbReference type="SMART" id="SM00220">
    <property type="entry name" value="S_TKc"/>
    <property type="match status" value="1"/>
</dbReference>
<feature type="compositionally biased region" description="Low complexity" evidence="18">
    <location>
        <begin position="745"/>
        <end position="759"/>
    </location>
</feature>
<feature type="transmembrane region" description="Helical" evidence="19">
    <location>
        <begin position="323"/>
        <end position="347"/>
    </location>
</feature>
<feature type="compositionally biased region" description="Polar residues" evidence="18">
    <location>
        <begin position="294"/>
        <end position="311"/>
    </location>
</feature>
<dbReference type="Gramene" id="TVU09224">
    <property type="protein sequence ID" value="TVU09224"/>
    <property type="gene ID" value="EJB05_42674"/>
</dbReference>
<dbReference type="GO" id="GO:0051707">
    <property type="term" value="P:response to other organism"/>
    <property type="evidence" value="ECO:0007669"/>
    <property type="project" value="UniProtKB-ARBA"/>
</dbReference>
<dbReference type="Pfam" id="PF00139">
    <property type="entry name" value="Lectin_legB"/>
    <property type="match status" value="1"/>
</dbReference>
<dbReference type="InterPro" id="IPR008271">
    <property type="entry name" value="Ser/Thr_kinase_AS"/>
</dbReference>
<dbReference type="GO" id="GO:0005524">
    <property type="term" value="F:ATP binding"/>
    <property type="evidence" value="ECO:0007669"/>
    <property type="project" value="UniProtKB-UniRule"/>
</dbReference>
<evidence type="ECO:0000256" key="11">
    <source>
        <dbReference type="ARBA" id="ARBA00022741"/>
    </source>
</evidence>
<evidence type="ECO:0000256" key="8">
    <source>
        <dbReference type="ARBA" id="ARBA00022692"/>
    </source>
</evidence>
<dbReference type="PROSITE" id="PS00308">
    <property type="entry name" value="LECTIN_LEGUME_ALPHA"/>
    <property type="match status" value="1"/>
</dbReference>
<dbReference type="EMBL" id="RWGY01000039">
    <property type="protein sequence ID" value="TVU09224.1"/>
    <property type="molecule type" value="Genomic_DNA"/>
</dbReference>
<dbReference type="InterPro" id="IPR019825">
    <property type="entry name" value="Lectin_legB_Mn/Ca_BS"/>
</dbReference>
<comment type="similarity">
    <text evidence="2">In the N-terminal section; belongs to the leguminous lectin family.</text>
</comment>
<dbReference type="SUPFAM" id="SSF56112">
    <property type="entry name" value="Protein kinase-like (PK-like)"/>
    <property type="match status" value="1"/>
</dbReference>
<dbReference type="InterPro" id="IPR017441">
    <property type="entry name" value="Protein_kinase_ATP_BS"/>
</dbReference>
<dbReference type="InterPro" id="IPR011009">
    <property type="entry name" value="Kinase-like_dom_sf"/>
</dbReference>
<evidence type="ECO:0000256" key="14">
    <source>
        <dbReference type="ARBA" id="ARBA00022989"/>
    </source>
</evidence>
<feature type="compositionally biased region" description="Polar residues" evidence="18">
    <location>
        <begin position="760"/>
        <end position="773"/>
    </location>
</feature>
<evidence type="ECO:0000256" key="17">
    <source>
        <dbReference type="PROSITE-ProRule" id="PRU10141"/>
    </source>
</evidence>
<evidence type="ECO:0000313" key="23">
    <source>
        <dbReference type="Proteomes" id="UP000324897"/>
    </source>
</evidence>
<feature type="compositionally biased region" description="Basic and acidic residues" evidence="18">
    <location>
        <begin position="366"/>
        <end position="378"/>
    </location>
</feature>
<dbReference type="GO" id="GO:0004674">
    <property type="term" value="F:protein serine/threonine kinase activity"/>
    <property type="evidence" value="ECO:0007669"/>
    <property type="project" value="UniProtKB-KW"/>
</dbReference>
<dbReference type="InterPro" id="IPR050528">
    <property type="entry name" value="L-type_Lectin-RKs"/>
</dbReference>
<evidence type="ECO:0000256" key="19">
    <source>
        <dbReference type="SAM" id="Phobius"/>
    </source>
</evidence>
<evidence type="ECO:0000256" key="3">
    <source>
        <dbReference type="ARBA" id="ARBA00010217"/>
    </source>
</evidence>
<protein>
    <recommendedName>
        <fullName evidence="4">non-specific serine/threonine protein kinase</fullName>
        <ecNumber evidence="4">2.7.11.1</ecNumber>
    </recommendedName>
</protein>
<evidence type="ECO:0000256" key="16">
    <source>
        <dbReference type="ARBA" id="ARBA00023180"/>
    </source>
</evidence>
<evidence type="ECO:0000256" key="4">
    <source>
        <dbReference type="ARBA" id="ARBA00012513"/>
    </source>
</evidence>
<dbReference type="PROSITE" id="PS00107">
    <property type="entry name" value="PROTEIN_KINASE_ATP"/>
    <property type="match status" value="1"/>
</dbReference>
<evidence type="ECO:0000256" key="10">
    <source>
        <dbReference type="ARBA" id="ARBA00022734"/>
    </source>
</evidence>
<evidence type="ECO:0000256" key="6">
    <source>
        <dbReference type="ARBA" id="ARBA00022527"/>
    </source>
</evidence>
<keyword evidence="16" id="KW-0325">Glycoprotein</keyword>
<dbReference type="Gene3D" id="3.30.200.20">
    <property type="entry name" value="Phosphorylase Kinase, domain 1"/>
    <property type="match status" value="1"/>
</dbReference>
<dbReference type="CDD" id="cd06899">
    <property type="entry name" value="lectin_legume_LecRK_Arcelin_ConA"/>
    <property type="match status" value="1"/>
</dbReference>
<keyword evidence="8 19" id="KW-0812">Transmembrane</keyword>
<evidence type="ECO:0000259" key="21">
    <source>
        <dbReference type="PROSITE" id="PS50011"/>
    </source>
</evidence>
<feature type="region of interest" description="Disordered" evidence="18">
    <location>
        <begin position="356"/>
        <end position="378"/>
    </location>
</feature>
<keyword evidence="12" id="KW-0418">Kinase</keyword>
<dbReference type="Pfam" id="PF07714">
    <property type="entry name" value="PK_Tyr_Ser-Thr"/>
    <property type="match status" value="1"/>
</dbReference>
<keyword evidence="15 19" id="KW-0472">Membrane</keyword>
<evidence type="ECO:0000313" key="22">
    <source>
        <dbReference type="EMBL" id="TVU09224.1"/>
    </source>
</evidence>
<dbReference type="PROSITE" id="PS50011">
    <property type="entry name" value="PROTEIN_KINASE_DOM"/>
    <property type="match status" value="1"/>
</dbReference>
<evidence type="ECO:0000256" key="1">
    <source>
        <dbReference type="ARBA" id="ARBA00004251"/>
    </source>
</evidence>
<keyword evidence="9 20" id="KW-0732">Signal</keyword>
<dbReference type="InterPro" id="IPR013320">
    <property type="entry name" value="ConA-like_dom_sf"/>
</dbReference>
<evidence type="ECO:0000256" key="13">
    <source>
        <dbReference type="ARBA" id="ARBA00022840"/>
    </source>
</evidence>
<evidence type="ECO:0000256" key="9">
    <source>
        <dbReference type="ARBA" id="ARBA00022729"/>
    </source>
</evidence>
<comment type="similarity">
    <text evidence="3">In the C-terminal section; belongs to the protein kinase superfamily. Ser/Thr protein kinase family.</text>
</comment>
<dbReference type="InterPro" id="IPR000985">
    <property type="entry name" value="Lectin_LegA_CS"/>
</dbReference>
<keyword evidence="10" id="KW-0430">Lectin</keyword>
<comment type="subcellular location">
    <subcellularLocation>
        <location evidence="1">Cell membrane</location>
        <topology evidence="1">Single-pass type I membrane protein</topology>
    </subcellularLocation>
</comment>
<keyword evidence="11 17" id="KW-0547">Nucleotide-binding</keyword>
<keyword evidence="13 17" id="KW-0067">ATP-binding</keyword>
<comment type="caution">
    <text evidence="22">The sequence shown here is derived from an EMBL/GenBank/DDBJ whole genome shotgun (WGS) entry which is preliminary data.</text>
</comment>
<dbReference type="InterPro" id="IPR000719">
    <property type="entry name" value="Prot_kinase_dom"/>
</dbReference>
<organism evidence="22 23">
    <name type="scientific">Eragrostis curvula</name>
    <name type="common">weeping love grass</name>
    <dbReference type="NCBI Taxonomy" id="38414"/>
    <lineage>
        <taxon>Eukaryota</taxon>
        <taxon>Viridiplantae</taxon>
        <taxon>Streptophyta</taxon>
        <taxon>Embryophyta</taxon>
        <taxon>Tracheophyta</taxon>
        <taxon>Spermatophyta</taxon>
        <taxon>Magnoliopsida</taxon>
        <taxon>Liliopsida</taxon>
        <taxon>Poales</taxon>
        <taxon>Poaceae</taxon>
        <taxon>PACMAD clade</taxon>
        <taxon>Chloridoideae</taxon>
        <taxon>Eragrostideae</taxon>
        <taxon>Eragrostidinae</taxon>
        <taxon>Eragrostis</taxon>
    </lineage>
</organism>